<dbReference type="PANTHER" id="PTHR44757">
    <property type="entry name" value="DIGUANYLATE CYCLASE DGCP"/>
    <property type="match status" value="1"/>
</dbReference>
<proteinExistence type="predicted"/>
<dbReference type="HOGENOM" id="CLU_000445_70_49_0"/>
<feature type="domain" description="GGDEF" evidence="3">
    <location>
        <begin position="391"/>
        <end position="524"/>
    </location>
</feature>
<dbReference type="SUPFAM" id="SSF48452">
    <property type="entry name" value="TPR-like"/>
    <property type="match status" value="2"/>
</dbReference>
<keyword evidence="4" id="KW-0614">Plasmid</keyword>
<dbReference type="PROSITE" id="PS50883">
    <property type="entry name" value="EAL"/>
    <property type="match status" value="1"/>
</dbReference>
<dbReference type="Gene3D" id="3.30.70.270">
    <property type="match status" value="1"/>
</dbReference>
<dbReference type="InterPro" id="IPR001633">
    <property type="entry name" value="EAL_dom"/>
</dbReference>
<dbReference type="SMART" id="SM00267">
    <property type="entry name" value="GGDEF"/>
    <property type="match status" value="1"/>
</dbReference>
<dbReference type="Pfam" id="PF13424">
    <property type="entry name" value="TPR_12"/>
    <property type="match status" value="1"/>
</dbReference>
<dbReference type="SMART" id="SM00028">
    <property type="entry name" value="TPR"/>
    <property type="match status" value="5"/>
</dbReference>
<gene>
    <name evidence="4" type="ordered locus">Deipr_2550</name>
</gene>
<dbReference type="SUPFAM" id="SSF55073">
    <property type="entry name" value="Nucleotide cyclase"/>
    <property type="match status" value="1"/>
</dbReference>
<dbReference type="CDD" id="cd01949">
    <property type="entry name" value="GGDEF"/>
    <property type="match status" value="1"/>
</dbReference>
<dbReference type="SUPFAM" id="SSF141868">
    <property type="entry name" value="EAL domain-like"/>
    <property type="match status" value="1"/>
</dbReference>
<dbReference type="NCBIfam" id="TIGR00254">
    <property type="entry name" value="GGDEF"/>
    <property type="match status" value="1"/>
</dbReference>
<dbReference type="Gene3D" id="3.20.20.450">
    <property type="entry name" value="EAL domain"/>
    <property type="match status" value="1"/>
</dbReference>
<dbReference type="RefSeq" id="WP_013623172.1">
    <property type="nucleotide sequence ID" value="NC_015170.1"/>
</dbReference>
<feature type="domain" description="EAL" evidence="2">
    <location>
        <begin position="533"/>
        <end position="787"/>
    </location>
</feature>
<dbReference type="InterPro" id="IPR000160">
    <property type="entry name" value="GGDEF_dom"/>
</dbReference>
<evidence type="ECO:0000313" key="5">
    <source>
        <dbReference type="Proteomes" id="UP000007718"/>
    </source>
</evidence>
<dbReference type="PANTHER" id="PTHR44757:SF2">
    <property type="entry name" value="BIOFILM ARCHITECTURE MAINTENANCE PROTEIN MBAA"/>
    <property type="match status" value="1"/>
</dbReference>
<dbReference type="Pfam" id="PF00563">
    <property type="entry name" value="EAL"/>
    <property type="match status" value="1"/>
</dbReference>
<dbReference type="InterPro" id="IPR019734">
    <property type="entry name" value="TPR_rpt"/>
</dbReference>
<dbReference type="Proteomes" id="UP000007718">
    <property type="component" value="Plasmid pDEIPR03"/>
</dbReference>
<reference evidence="4 5" key="2">
    <citation type="journal article" date="2012" name="Stand. Genomic Sci.">
        <title>Complete genome sequence of the orange-red pigmented, radioresistant Deinococcus proteolyticus type strain (MRP(T)).</title>
        <authorList>
            <person name="Copeland A."/>
            <person name="Zeytun A."/>
            <person name="Yassawong M."/>
            <person name="Nolan M."/>
            <person name="Lucas S."/>
            <person name="Hammon N."/>
            <person name="Deshpande S."/>
            <person name="Cheng J.F."/>
            <person name="Han C."/>
            <person name="Tapia R."/>
            <person name="Goodwin L.A."/>
            <person name="Pitluck S."/>
            <person name="Mavromatis K."/>
            <person name="Liolios K."/>
            <person name="Pagani I."/>
            <person name="Ivanova N."/>
            <person name="Mikhailova N."/>
            <person name="Pati A."/>
            <person name="Chen A."/>
            <person name="Palaniappan K."/>
            <person name="Land M."/>
            <person name="Hauser L."/>
            <person name="Jeffries C.D."/>
            <person name="Brambilla E.M."/>
            <person name="Rohde M."/>
            <person name="Sikorski J."/>
            <person name="Pukall R."/>
            <person name="Goker M."/>
            <person name="Detter J.C."/>
            <person name="Woyke T."/>
            <person name="Bristow J."/>
            <person name="Eisen J.A."/>
            <person name="Markowitz V."/>
            <person name="Hugenholtz P."/>
            <person name="Kyrpides N.C."/>
            <person name="Klenk H.P."/>
            <person name="Lapidus A."/>
        </authorList>
    </citation>
    <scope>NUCLEOTIDE SEQUENCE [LARGE SCALE GENOMIC DNA]</scope>
    <source>
        <strain evidence="5">ATCC 35074 / DSM 20540 / JCM 6276 / NBRC 101906 / NCIMB 13154 / VKM Ac-1939 / CCM 2703 / MRP</strain>
        <plasmid evidence="5">Plasmid pDEIPR03</plasmid>
    </source>
</reference>
<dbReference type="eggNOG" id="COG5001">
    <property type="taxonomic scope" value="Bacteria"/>
</dbReference>
<dbReference type="Gene3D" id="1.25.40.10">
    <property type="entry name" value="Tetratricopeptide repeat domain"/>
    <property type="match status" value="1"/>
</dbReference>
<keyword evidence="1" id="KW-0802">TPR repeat</keyword>
<keyword evidence="5" id="KW-1185">Reference proteome</keyword>
<sequence length="787" mass="86807">MDEQIQRLELQILNRPQQTELELTALLTQARQQADIQAEAHALCLMAEGAFFQGNYPAALEWAGHGQALAQQHRLTALEARNHNALSMACWRLGRLPEALDHVRASLALAGDDALARSRALSSAAAIYIELGDHERALENFGQAAELARHSEQPEQAATPMTGTVRAMLHMGRMEALELVPEVRALAEQHGMLWLLCVLSYLEASLLHRLGRPEEGRACAEAGLAQAQQTGNAEAQGFLHQILAELYLASGALEWASAQLEQGGQIARQLNHLQLHCGLESSRAKLHQLNGDHAAALGALHRHIELSQQLHARSHQLHSRTVSQQIEVELLQRAAQHGQCSSELLQANRELQTLQERLSYQASHDSLTGLLNRSAFWTRTQERLRQRLRAACSGVIMAHISHLRSINGARGHAAGDILLQEIAQRFRAELRPGDLVGRLSGDEFMIYLDNLSCPEQLEQEAQRLLRSLVEPLVSGHLVIRPAISLGCAVAPPDGHDLGHLHQCADLALQQAKQQGNNGWVRFQPETGAAELRRQQLREDLRHALERGECELHYQPQFSLPERRLVGVEALLRWRHPQLGTISPAEFIPLAEEGPLILELGAWALREACCQAQTWNFGERKLLMSVNVSVRQFERPDFVPQVEAALAACGLPGGCLILELTETLLHQEAQVGAQTFNELHRLGVHIAIDDFGTGYSNIQLLRHLPFRQLKIDRSFVQDLADGAAGLASAQHFMKVMLNLAHGLGINVVAEGVETQAQFDLLTQLGCDKAQGFLLSPPLPAGELASTFL</sequence>
<protein>
    <submittedName>
        <fullName evidence="4">Diguanylate cyclase/phosphodiesterase</fullName>
    </submittedName>
</protein>
<evidence type="ECO:0000259" key="3">
    <source>
        <dbReference type="PROSITE" id="PS50887"/>
    </source>
</evidence>
<dbReference type="PROSITE" id="PS50005">
    <property type="entry name" value="TPR"/>
    <property type="match status" value="1"/>
</dbReference>
<dbReference type="KEGG" id="dpt:Deipr_2550"/>
<dbReference type="EMBL" id="CP002539">
    <property type="protein sequence ID" value="ADY27665.1"/>
    <property type="molecule type" value="Genomic_DNA"/>
</dbReference>
<geneLocation type="plasmid" evidence="4 5">
    <name>pDEIPR03</name>
</geneLocation>
<feature type="repeat" description="TPR" evidence="1">
    <location>
        <begin position="118"/>
        <end position="151"/>
    </location>
</feature>
<evidence type="ECO:0000256" key="1">
    <source>
        <dbReference type="PROSITE-ProRule" id="PRU00339"/>
    </source>
</evidence>
<evidence type="ECO:0000313" key="4">
    <source>
        <dbReference type="EMBL" id="ADY27665.1"/>
    </source>
</evidence>
<dbReference type="InterPro" id="IPR011990">
    <property type="entry name" value="TPR-like_helical_dom_sf"/>
</dbReference>
<evidence type="ECO:0000259" key="2">
    <source>
        <dbReference type="PROSITE" id="PS50883"/>
    </source>
</evidence>
<organism evidence="4 5">
    <name type="scientific">Deinococcus proteolyticus (strain ATCC 35074 / DSM 20540 / JCM 6276 / NBRC 101906 / NCIMB 13154 / VKM Ac-1939 / CCM 2703 / MRP)</name>
    <dbReference type="NCBI Taxonomy" id="693977"/>
    <lineage>
        <taxon>Bacteria</taxon>
        <taxon>Thermotogati</taxon>
        <taxon>Deinococcota</taxon>
        <taxon>Deinococci</taxon>
        <taxon>Deinococcales</taxon>
        <taxon>Deinococcaceae</taxon>
        <taxon>Deinococcus</taxon>
    </lineage>
</organism>
<dbReference type="InterPro" id="IPR035919">
    <property type="entry name" value="EAL_sf"/>
</dbReference>
<dbReference type="InterPro" id="IPR043128">
    <property type="entry name" value="Rev_trsase/Diguanyl_cyclase"/>
</dbReference>
<name>F0RQV6_DEIPM</name>
<dbReference type="SMART" id="SM00052">
    <property type="entry name" value="EAL"/>
    <property type="match status" value="1"/>
</dbReference>
<dbReference type="InterPro" id="IPR029787">
    <property type="entry name" value="Nucleotide_cyclase"/>
</dbReference>
<reference evidence="5" key="1">
    <citation type="submission" date="2011-02" db="EMBL/GenBank/DDBJ databases">
        <title>The complete sequence of plasmid3 of Deinococcus proteolyticus DSM 20540.</title>
        <authorList>
            <consortium name="US DOE Joint Genome Institute (JGI-PGF)"/>
            <person name="Lucas S."/>
            <person name="Copeland A."/>
            <person name="Lapidus A."/>
            <person name="Bruce D."/>
            <person name="Goodwin L."/>
            <person name="Pitluck S."/>
            <person name="Kyrpides N."/>
            <person name="Mavromatis K."/>
            <person name="Pagani I."/>
            <person name="Ivanova N."/>
            <person name="Ovchinnikova G."/>
            <person name="Zeytun A."/>
            <person name="Detter J.C."/>
            <person name="Han C."/>
            <person name="Land M."/>
            <person name="Hauser L."/>
            <person name="Markowitz V."/>
            <person name="Cheng J.-F."/>
            <person name="Hugenholtz P."/>
            <person name="Woyke T."/>
            <person name="Wu D."/>
            <person name="Pukall R."/>
            <person name="Steenblock K."/>
            <person name="Brambilla E."/>
            <person name="Klenk H.-P."/>
            <person name="Eisen J.A."/>
        </authorList>
    </citation>
    <scope>NUCLEOTIDE SEQUENCE [LARGE SCALE GENOMIC DNA]</scope>
    <source>
        <strain evidence="5">ATCC 35074 / DSM 20540 / JCM 6276 / NBRC 101906 / NCIMB 13154 / VKM Ac-1939 / CCM 2703 / MRP</strain>
        <plasmid evidence="5">Plasmid pDEIPR03</plasmid>
    </source>
</reference>
<dbReference type="Pfam" id="PF00990">
    <property type="entry name" value="GGDEF"/>
    <property type="match status" value="1"/>
</dbReference>
<dbReference type="PROSITE" id="PS50887">
    <property type="entry name" value="GGDEF"/>
    <property type="match status" value="1"/>
</dbReference>
<dbReference type="CDD" id="cd01948">
    <property type="entry name" value="EAL"/>
    <property type="match status" value="1"/>
</dbReference>
<accession>F0RQV6</accession>
<dbReference type="InterPro" id="IPR052155">
    <property type="entry name" value="Biofilm_reg_signaling"/>
</dbReference>
<dbReference type="AlphaFoldDB" id="F0RQV6"/>